<dbReference type="InterPro" id="IPR000089">
    <property type="entry name" value="Biotin_lipoyl"/>
</dbReference>
<accession>A0A095CGG4</accession>
<evidence type="ECO:0000259" key="6">
    <source>
        <dbReference type="PROSITE" id="PS50968"/>
    </source>
</evidence>
<keyword evidence="3 5" id="KW-0809">Transit peptide</keyword>
<dbReference type="HAMAP" id="MF_00272">
    <property type="entry name" value="GcvH"/>
    <property type="match status" value="1"/>
</dbReference>
<dbReference type="OrthoDB" id="10264154at2759"/>
<dbReference type="InterPro" id="IPR033753">
    <property type="entry name" value="GCV_H/Fam206"/>
</dbReference>
<dbReference type="PANTHER" id="PTHR11715">
    <property type="entry name" value="GLYCINE CLEAVAGE SYSTEM H PROTEIN"/>
    <property type="match status" value="1"/>
</dbReference>
<keyword evidence="5" id="KW-0496">Mitochondrion</keyword>
<keyword evidence="2 4" id="KW-0450">Lipoyl</keyword>
<reference evidence="7 8" key="1">
    <citation type="journal article" date="2011" name="MBio">
        <title>Genome variation in Cryptococcus gattii, an emerging pathogen of immunocompetent hosts.</title>
        <authorList>
            <person name="D'Souza C.A."/>
            <person name="Kronstad J.W."/>
            <person name="Taylor G."/>
            <person name="Warren R."/>
            <person name="Yuen M."/>
            <person name="Hu G."/>
            <person name="Jung W.H."/>
            <person name="Sham A."/>
            <person name="Kidd S.E."/>
            <person name="Tangen K."/>
            <person name="Lee N."/>
            <person name="Zeilmaker T."/>
            <person name="Sawkins J."/>
            <person name="McVicker G."/>
            <person name="Shah S."/>
            <person name="Gnerre S."/>
            <person name="Griggs A."/>
            <person name="Zeng Q."/>
            <person name="Bartlett K."/>
            <person name="Li W."/>
            <person name="Wang X."/>
            <person name="Heitman J."/>
            <person name="Stajich J.E."/>
            <person name="Fraser J.A."/>
            <person name="Meyer W."/>
            <person name="Carter D."/>
            <person name="Schein J."/>
            <person name="Krzywinski M."/>
            <person name="Kwon-Chung K.J."/>
            <person name="Varma A."/>
            <person name="Wang J."/>
            <person name="Brunham R."/>
            <person name="Fyfe M."/>
            <person name="Ouellette B.F."/>
            <person name="Siddiqui A."/>
            <person name="Marra M."/>
            <person name="Jones S."/>
            <person name="Holt R."/>
            <person name="Birren B.W."/>
            <person name="Galagan J.E."/>
            <person name="Cuomo C.A."/>
        </authorList>
    </citation>
    <scope>NUCLEOTIDE SEQUENCE [LARGE SCALE GENOMIC DNA]</scope>
    <source>
        <strain evidence="7 8">R265</strain>
    </source>
</reference>
<dbReference type="HOGENOM" id="CLU_097408_1_2_1"/>
<comment type="function">
    <text evidence="5">The H protein shuttles the methylamine group of glycine from the P protein to the T protein.</text>
</comment>
<comment type="subcellular location">
    <subcellularLocation>
        <location evidence="5">Mitochondrion</location>
    </subcellularLocation>
</comment>
<comment type="cofactor">
    <cofactor evidence="5">
        <name>(R)-lipoate</name>
        <dbReference type="ChEBI" id="CHEBI:83088"/>
    </cofactor>
    <text evidence="5">Binds 1 lipoyl cofactor covalently.</text>
</comment>
<dbReference type="Proteomes" id="UP000029445">
    <property type="component" value="Chromosome 13"/>
</dbReference>
<dbReference type="PANTHER" id="PTHR11715:SF3">
    <property type="entry name" value="GLYCINE CLEAVAGE SYSTEM H PROTEIN-RELATED"/>
    <property type="match status" value="1"/>
</dbReference>
<evidence type="ECO:0000256" key="1">
    <source>
        <dbReference type="ARBA" id="ARBA00009249"/>
    </source>
</evidence>
<dbReference type="PROSITE" id="PS50968">
    <property type="entry name" value="BIOTINYL_LIPOYL"/>
    <property type="match status" value="1"/>
</dbReference>
<organism evidence="7 8">
    <name type="scientific">Cryptococcus deuterogattii (strain R265)</name>
    <name type="common">Cryptococcus gattii VGII (strain R265)</name>
    <dbReference type="NCBI Taxonomy" id="294750"/>
    <lineage>
        <taxon>Eukaryota</taxon>
        <taxon>Fungi</taxon>
        <taxon>Dikarya</taxon>
        <taxon>Basidiomycota</taxon>
        <taxon>Agaricomycotina</taxon>
        <taxon>Tremellomycetes</taxon>
        <taxon>Tremellales</taxon>
        <taxon>Cryptococcaceae</taxon>
        <taxon>Cryptococcus</taxon>
        <taxon>Cryptococcus gattii species complex</taxon>
    </lineage>
</organism>
<dbReference type="STRING" id="294750.A0A095CGG4"/>
<dbReference type="InterPro" id="IPR002930">
    <property type="entry name" value="GCV_H"/>
</dbReference>
<reference evidence="7 8" key="2">
    <citation type="journal article" date="2018" name="Proc. Natl. Acad. Sci.">
        <title>RNAi is a critical determinant of centromere evolution in closely related fungi.</title>
        <authorList>
            <person name="Yadav V."/>
            <person name="Sun S."/>
            <person name="Billmyre R.B."/>
            <person name="Thimmappa B.C."/>
            <person name="Shea T."/>
            <person name="Lintner R."/>
            <person name="Bakkeren G."/>
            <person name="Cuomo C.A."/>
            <person name="Heitman J."/>
            <person name="Sanyal K."/>
        </authorList>
    </citation>
    <scope>NUCLEOTIDE SEQUENCE [LARGE SCALE GENOMIC DNA]</scope>
    <source>
        <strain evidence="7 8">R265</strain>
    </source>
</reference>
<dbReference type="GO" id="GO:0005960">
    <property type="term" value="C:glycine cleavage complex"/>
    <property type="evidence" value="ECO:0007669"/>
    <property type="project" value="UniProtKB-UniRule"/>
</dbReference>
<gene>
    <name evidence="7" type="ORF">CNBG_5135</name>
</gene>
<proteinExistence type="inferred from homology"/>
<comment type="similarity">
    <text evidence="1 5">Belongs to the GcvH family.</text>
</comment>
<dbReference type="CDD" id="cd06848">
    <property type="entry name" value="GCS_H"/>
    <property type="match status" value="1"/>
</dbReference>
<dbReference type="GO" id="GO:0005739">
    <property type="term" value="C:mitochondrion"/>
    <property type="evidence" value="ECO:0007669"/>
    <property type="project" value="UniProtKB-SubCell"/>
</dbReference>
<evidence type="ECO:0000256" key="3">
    <source>
        <dbReference type="ARBA" id="ARBA00022946"/>
    </source>
</evidence>
<dbReference type="RefSeq" id="XP_062884981.1">
    <property type="nucleotide sequence ID" value="XM_063029026.1"/>
</dbReference>
<dbReference type="NCBIfam" id="TIGR00527">
    <property type="entry name" value="gcvH"/>
    <property type="match status" value="1"/>
</dbReference>
<protein>
    <recommendedName>
        <fullName evidence="5">Glycine cleavage system H protein</fullName>
    </recommendedName>
</protein>
<dbReference type="KEGG" id="cdeu:CNBG_5135"/>
<dbReference type="InterPro" id="IPR011053">
    <property type="entry name" value="Single_hybrid_motif"/>
</dbReference>
<evidence type="ECO:0000256" key="5">
    <source>
        <dbReference type="RuleBase" id="RU364055"/>
    </source>
</evidence>
<dbReference type="VEuPathDB" id="FungiDB:CNBG_5135"/>
<dbReference type="SUPFAM" id="SSF51230">
    <property type="entry name" value="Single hybrid motif"/>
    <property type="match status" value="1"/>
</dbReference>
<sequence>MLSALRPIARPLAGSLRTHIAPKAAAFRFSALRFASTTKYSTDHEWVTFDSDTNVAVIGVTDYAQKALGDVVFVELPSEGTEVAQGDSVGAVESVKAASDIYAPVSGVVESINETLADQPNLLNKSPEKDGWLCKVKLSDPAEFDDLLSPDAYKAHCEGA</sequence>
<comment type="subunit">
    <text evidence="5">The glycine cleavage system is composed of four proteins: P, T, L and H.</text>
</comment>
<feature type="domain" description="Lipoyl-binding" evidence="6">
    <location>
        <begin position="55"/>
        <end position="137"/>
    </location>
</feature>
<evidence type="ECO:0000256" key="4">
    <source>
        <dbReference type="PIRSR" id="PIRSR617453-50"/>
    </source>
</evidence>
<evidence type="ECO:0000313" key="8">
    <source>
        <dbReference type="Proteomes" id="UP000029445"/>
    </source>
</evidence>
<feature type="modified residue" description="N6-lipoyllysine" evidence="4">
    <location>
        <position position="96"/>
    </location>
</feature>
<dbReference type="GO" id="GO:0019464">
    <property type="term" value="P:glycine decarboxylation via glycine cleavage system"/>
    <property type="evidence" value="ECO:0007669"/>
    <property type="project" value="UniProtKB-UniRule"/>
</dbReference>
<dbReference type="GO" id="GO:0009249">
    <property type="term" value="P:protein lipoylation"/>
    <property type="evidence" value="ECO:0007669"/>
    <property type="project" value="TreeGrafter"/>
</dbReference>
<evidence type="ECO:0000313" key="7">
    <source>
        <dbReference type="EMBL" id="KGB79297.1"/>
    </source>
</evidence>
<dbReference type="InterPro" id="IPR017453">
    <property type="entry name" value="GCV_H_sub"/>
</dbReference>
<dbReference type="PROSITE" id="PS00189">
    <property type="entry name" value="LIPOYL"/>
    <property type="match status" value="1"/>
</dbReference>
<dbReference type="NCBIfam" id="NF002270">
    <property type="entry name" value="PRK01202.1"/>
    <property type="match status" value="1"/>
</dbReference>
<dbReference type="EMBL" id="CP025771">
    <property type="protein sequence ID" value="KGB79297.1"/>
    <property type="molecule type" value="Genomic_DNA"/>
</dbReference>
<dbReference type="Pfam" id="PF01597">
    <property type="entry name" value="GCV_H"/>
    <property type="match status" value="1"/>
</dbReference>
<dbReference type="GeneID" id="88181301"/>
<dbReference type="InterPro" id="IPR003016">
    <property type="entry name" value="2-oxoA_DH_lipoyl-BS"/>
</dbReference>
<dbReference type="OMA" id="KEHEWIR"/>
<dbReference type="Gene3D" id="2.40.50.100">
    <property type="match status" value="1"/>
</dbReference>
<name>A0A095CGG4_CRYD2</name>
<dbReference type="AlphaFoldDB" id="A0A095CGG4"/>
<evidence type="ECO:0000256" key="2">
    <source>
        <dbReference type="ARBA" id="ARBA00022823"/>
    </source>
</evidence>
<keyword evidence="8" id="KW-1185">Reference proteome</keyword>